<dbReference type="EMBL" id="BAABDM010000003">
    <property type="protein sequence ID" value="GAA4095772.1"/>
    <property type="molecule type" value="Genomic_DNA"/>
</dbReference>
<evidence type="ECO:0000256" key="2">
    <source>
        <dbReference type="PROSITE-ProRule" id="PRU00335"/>
    </source>
</evidence>
<dbReference type="RefSeq" id="WP_344935359.1">
    <property type="nucleotide sequence ID" value="NZ_BAABDM010000003.1"/>
</dbReference>
<feature type="domain" description="HTH tetR-type" evidence="3">
    <location>
        <begin position="9"/>
        <end position="69"/>
    </location>
</feature>
<protein>
    <recommendedName>
        <fullName evidence="3">HTH tetR-type domain-containing protein</fullName>
    </recommendedName>
</protein>
<dbReference type="InterPro" id="IPR001647">
    <property type="entry name" value="HTH_TetR"/>
</dbReference>
<keyword evidence="5" id="KW-1185">Reference proteome</keyword>
<dbReference type="PROSITE" id="PS50977">
    <property type="entry name" value="HTH_TETR_2"/>
    <property type="match status" value="1"/>
</dbReference>
<sequence>MARPYMNKIARRKMLLETAAVIVDEYGWNTLSMISLAEHGKVSRQLVYQNFDSVNDLTEQTASYMFEKLYTQTHEVLVSHTDDIVVAITKAQQILFSFPEGRVQALWALLSDNTSHNTPFSAVSRRYRKLISDLYTPIISRSMNLDAQHAGQVAWLLMMSFWGGQQLIHDNTISQARSLELIQWYIERFVAGCKISNEAS</sequence>
<keyword evidence="1 2" id="KW-0238">DNA-binding</keyword>
<gene>
    <name evidence="4" type="ORF">GCM10022414_20040</name>
</gene>
<name>A0ABP7WSJ8_9GAMM</name>
<reference evidence="5" key="1">
    <citation type="journal article" date="2019" name="Int. J. Syst. Evol. Microbiol.">
        <title>The Global Catalogue of Microorganisms (GCM) 10K type strain sequencing project: providing services to taxonomists for standard genome sequencing and annotation.</title>
        <authorList>
            <consortium name="The Broad Institute Genomics Platform"/>
            <consortium name="The Broad Institute Genome Sequencing Center for Infectious Disease"/>
            <person name="Wu L."/>
            <person name="Ma J."/>
        </authorList>
    </citation>
    <scope>NUCLEOTIDE SEQUENCE [LARGE SCALE GENOMIC DNA]</scope>
    <source>
        <strain evidence="5">JCM 17304</strain>
    </source>
</reference>
<evidence type="ECO:0000313" key="4">
    <source>
        <dbReference type="EMBL" id="GAA4095772.1"/>
    </source>
</evidence>
<proteinExistence type="predicted"/>
<evidence type="ECO:0000259" key="3">
    <source>
        <dbReference type="PROSITE" id="PS50977"/>
    </source>
</evidence>
<comment type="caution">
    <text evidence="4">The sequence shown here is derived from an EMBL/GenBank/DDBJ whole genome shotgun (WGS) entry which is preliminary data.</text>
</comment>
<organism evidence="4 5">
    <name type="scientific">Zhongshania borealis</name>
    <dbReference type="NCBI Taxonomy" id="889488"/>
    <lineage>
        <taxon>Bacteria</taxon>
        <taxon>Pseudomonadati</taxon>
        <taxon>Pseudomonadota</taxon>
        <taxon>Gammaproteobacteria</taxon>
        <taxon>Cellvibrionales</taxon>
        <taxon>Spongiibacteraceae</taxon>
        <taxon>Zhongshania</taxon>
    </lineage>
</organism>
<feature type="DNA-binding region" description="H-T-H motif" evidence="2">
    <location>
        <begin position="32"/>
        <end position="51"/>
    </location>
</feature>
<dbReference type="SUPFAM" id="SSF46689">
    <property type="entry name" value="Homeodomain-like"/>
    <property type="match status" value="1"/>
</dbReference>
<dbReference type="Proteomes" id="UP001500392">
    <property type="component" value="Unassembled WGS sequence"/>
</dbReference>
<evidence type="ECO:0000256" key="1">
    <source>
        <dbReference type="ARBA" id="ARBA00023125"/>
    </source>
</evidence>
<evidence type="ECO:0000313" key="5">
    <source>
        <dbReference type="Proteomes" id="UP001500392"/>
    </source>
</evidence>
<dbReference type="Gene3D" id="1.10.357.10">
    <property type="entry name" value="Tetracycline Repressor, domain 2"/>
    <property type="match status" value="1"/>
</dbReference>
<dbReference type="InterPro" id="IPR009057">
    <property type="entry name" value="Homeodomain-like_sf"/>
</dbReference>
<accession>A0ABP7WSJ8</accession>